<evidence type="ECO:0000313" key="2">
    <source>
        <dbReference type="Proteomes" id="UP000789525"/>
    </source>
</evidence>
<reference evidence="1" key="1">
    <citation type="submission" date="2021-06" db="EMBL/GenBank/DDBJ databases">
        <authorList>
            <person name="Kallberg Y."/>
            <person name="Tangrot J."/>
            <person name="Rosling A."/>
        </authorList>
    </citation>
    <scope>NUCLEOTIDE SEQUENCE</scope>
    <source>
        <strain evidence="1">CL356</strain>
    </source>
</reference>
<organism evidence="1 2">
    <name type="scientific">Acaulospora colombiana</name>
    <dbReference type="NCBI Taxonomy" id="27376"/>
    <lineage>
        <taxon>Eukaryota</taxon>
        <taxon>Fungi</taxon>
        <taxon>Fungi incertae sedis</taxon>
        <taxon>Mucoromycota</taxon>
        <taxon>Glomeromycotina</taxon>
        <taxon>Glomeromycetes</taxon>
        <taxon>Diversisporales</taxon>
        <taxon>Acaulosporaceae</taxon>
        <taxon>Acaulospora</taxon>
    </lineage>
</organism>
<protein>
    <submittedName>
        <fullName evidence="1">12929_t:CDS:1</fullName>
    </submittedName>
</protein>
<comment type="caution">
    <text evidence="1">The sequence shown here is derived from an EMBL/GenBank/DDBJ whole genome shotgun (WGS) entry which is preliminary data.</text>
</comment>
<dbReference type="EMBL" id="CAJVPT010013052">
    <property type="protein sequence ID" value="CAG8592489.1"/>
    <property type="molecule type" value="Genomic_DNA"/>
</dbReference>
<evidence type="ECO:0000313" key="1">
    <source>
        <dbReference type="EMBL" id="CAG8592489.1"/>
    </source>
</evidence>
<accession>A0ACA9MIU3</accession>
<dbReference type="Proteomes" id="UP000789525">
    <property type="component" value="Unassembled WGS sequence"/>
</dbReference>
<gene>
    <name evidence="1" type="ORF">ACOLOM_LOCUS6373</name>
</gene>
<sequence>MPHLRHGLATITTIDAEDIKAGLALAITVDSKDVKKVDPEMRTETMVANGIMNAKREYYVKNYYKQINFELLEGILEFPLSILHDLRSIESSLSFSRFSILARRIGTEDFSSTFQRLLKHFKRVREQAAAKGIDVVSTNDVGYDLTTDLECRLHSLDDGLGDFAPFFEGKKWHKIIKMNNQDLMDLGIRSEIIRKKLIKGFKFSSVSGAIYDVAFVVKRLISGSNSVVIKQRFIKCYLTLIQQVNAESLYEKNRAIYERNKGYYEDNYIIKTNFELLEDFPTWLSGLGLKSLSPYFEGKNWKVIIKLEEQDLEEMGISNINHKKRLIRHFQRVQQDLTDHENILSLDENVEENCSMAGDVENFKVDPSIREDIPCWLNSLGDGLGDYSHYFQGKKWYEIVDLTGQDLSELGVKKGNIRRQLLDGFLLYKGAMNNKEAEDILLRIKDYYWENYITKTNYELLEDFPAWLDGLGLKALAPRFEGRAWQDIIKMTSSDLEEIGIPTKGLRKRLIRHFVKIQNNLNTDDSITEEDKIERIRDSGNFYVDHEVIGDLTCWLHSIDDELGKIAPFFLDKKWQEVIDMGHKELLELGIRSRKMRQSLLEGFELYKRGIVAQKQGQPVESDFIRDKRREFSTVP</sequence>
<name>A0ACA9MIU3_9GLOM</name>
<proteinExistence type="predicted"/>
<keyword evidence="2" id="KW-1185">Reference proteome</keyword>